<gene>
    <name evidence="2" type="ORF">Tci_038028</name>
</gene>
<dbReference type="CDD" id="cd00303">
    <property type="entry name" value="retropepsin_like"/>
    <property type="match status" value="1"/>
</dbReference>
<dbReference type="AlphaFoldDB" id="A0A6L2LXP5"/>
<dbReference type="SUPFAM" id="SSF56672">
    <property type="entry name" value="DNA/RNA polymerases"/>
    <property type="match status" value="1"/>
</dbReference>
<dbReference type="InterPro" id="IPR021109">
    <property type="entry name" value="Peptidase_aspartic_dom_sf"/>
</dbReference>
<feature type="region of interest" description="Disordered" evidence="1">
    <location>
        <begin position="1"/>
        <end position="66"/>
    </location>
</feature>
<dbReference type="SUPFAM" id="SSF50630">
    <property type="entry name" value="Acid proteases"/>
    <property type="match status" value="1"/>
</dbReference>
<dbReference type="PROSITE" id="PS00141">
    <property type="entry name" value="ASP_PROTEASE"/>
    <property type="match status" value="1"/>
</dbReference>
<dbReference type="InterPro" id="IPR001969">
    <property type="entry name" value="Aspartic_peptidase_AS"/>
</dbReference>
<name>A0A6L2LXP5_TANCI</name>
<organism evidence="2">
    <name type="scientific">Tanacetum cinerariifolium</name>
    <name type="common">Dalmatian daisy</name>
    <name type="synonym">Chrysanthemum cinerariifolium</name>
    <dbReference type="NCBI Taxonomy" id="118510"/>
    <lineage>
        <taxon>Eukaryota</taxon>
        <taxon>Viridiplantae</taxon>
        <taxon>Streptophyta</taxon>
        <taxon>Embryophyta</taxon>
        <taxon>Tracheophyta</taxon>
        <taxon>Spermatophyta</taxon>
        <taxon>Magnoliopsida</taxon>
        <taxon>eudicotyledons</taxon>
        <taxon>Gunneridae</taxon>
        <taxon>Pentapetalae</taxon>
        <taxon>asterids</taxon>
        <taxon>campanulids</taxon>
        <taxon>Asterales</taxon>
        <taxon>Asteraceae</taxon>
        <taxon>Asteroideae</taxon>
        <taxon>Anthemideae</taxon>
        <taxon>Anthemidinae</taxon>
        <taxon>Tanacetum</taxon>
    </lineage>
</organism>
<dbReference type="Pfam" id="PF08284">
    <property type="entry name" value="RVP_2"/>
    <property type="match status" value="1"/>
</dbReference>
<keyword evidence="2" id="KW-0808">Transferase</keyword>
<dbReference type="GO" id="GO:0004190">
    <property type="term" value="F:aspartic-type endopeptidase activity"/>
    <property type="evidence" value="ECO:0007669"/>
    <property type="project" value="InterPro"/>
</dbReference>
<keyword evidence="2" id="KW-0695">RNA-directed DNA polymerase</keyword>
<proteinExistence type="predicted"/>
<dbReference type="Gene3D" id="2.40.70.10">
    <property type="entry name" value="Acid Proteases"/>
    <property type="match status" value="1"/>
</dbReference>
<evidence type="ECO:0000256" key="1">
    <source>
        <dbReference type="SAM" id="MobiDB-lite"/>
    </source>
</evidence>
<dbReference type="Gene3D" id="3.10.10.10">
    <property type="entry name" value="HIV Type 1 Reverse Transcriptase, subunit A, domain 1"/>
    <property type="match status" value="1"/>
</dbReference>
<dbReference type="GO" id="GO:0003964">
    <property type="term" value="F:RNA-directed DNA polymerase activity"/>
    <property type="evidence" value="ECO:0007669"/>
    <property type="project" value="UniProtKB-KW"/>
</dbReference>
<dbReference type="PANTHER" id="PTHR15503">
    <property type="entry name" value="LDOC1 RELATED"/>
    <property type="match status" value="1"/>
</dbReference>
<dbReference type="InterPro" id="IPR043502">
    <property type="entry name" value="DNA/RNA_pol_sf"/>
</dbReference>
<feature type="compositionally biased region" description="Polar residues" evidence="1">
    <location>
        <begin position="666"/>
        <end position="686"/>
    </location>
</feature>
<protein>
    <submittedName>
        <fullName evidence="2">Reverse transcriptase domain-containing protein</fullName>
    </submittedName>
</protein>
<dbReference type="EMBL" id="BKCJ010005315">
    <property type="protein sequence ID" value="GEU66050.1"/>
    <property type="molecule type" value="Genomic_DNA"/>
</dbReference>
<feature type="compositionally biased region" description="Basic and acidic residues" evidence="1">
    <location>
        <begin position="643"/>
        <end position="665"/>
    </location>
</feature>
<dbReference type="PANTHER" id="PTHR15503:SF45">
    <property type="entry name" value="RNA-DIRECTED DNA POLYMERASE HOMOLOG"/>
    <property type="match status" value="1"/>
</dbReference>
<comment type="caution">
    <text evidence="2">The sequence shown here is derived from an EMBL/GenBank/DDBJ whole genome shotgun (WGS) entry which is preliminary data.</text>
</comment>
<dbReference type="GO" id="GO:0006508">
    <property type="term" value="P:proteolysis"/>
    <property type="evidence" value="ECO:0007669"/>
    <property type="project" value="InterPro"/>
</dbReference>
<reference evidence="2" key="1">
    <citation type="journal article" date="2019" name="Sci. Rep.">
        <title>Draft genome of Tanacetum cinerariifolium, the natural source of mosquito coil.</title>
        <authorList>
            <person name="Yamashiro T."/>
            <person name="Shiraishi A."/>
            <person name="Satake H."/>
            <person name="Nakayama K."/>
        </authorList>
    </citation>
    <scope>NUCLEOTIDE SEQUENCE</scope>
</reference>
<sequence length="811" mass="91485">MCSHSTVTYTSESDIDGSPFNIDLVPEYESEPSEAPHSLEHAPPSPAYALDSLEYAPPSDDDLEPAKAHALPAPVLLAPLSPDYSTDSEPIEDIPQKADPQRMFLRRTPSRRLTQRRRTFQLRPPPHQLYQIPPYHLRRRPSPLRRTRSPRLYHHPLPLALWLTLLHLLVVAVEETNERVADLRTRYRQDSHEIYVRIQDVQDDRAALRACVESALQHQSQESDDKLTRFGERVRATFVMKLLLPVLKFKNDVLARSSEARERVYALGGKEANPDFNVVTGTFLLNNRYTSILFDTGTDRTFMSTEFSSLIDIAPSALDNSYDVELADRLIIGVNTIIWGCTLNVLNHSFNIELIPLELGSFGAIIGMDWLSKYHDVIVYDEKIVCIPYGDEVLIVRGDKGVPPTREVEFQIDLVPGAAPVARAPYRLAPFEMKEFLDQLQELFDKGFIRPKNGHTLPKTQVVEGVETIMPITSVEDKAQRRLEVKARSTLMMGISNEHQLKFNSIKDAKQLMEAIKKRFGGYDWSDQAKERPNFVLMAYSPSSSYYKSLNKLIDSQIMDNCKKGLGYNAIPPPHTGLFVPPKPDLSYIGLEEFTCEPAVETLNAKTSEEVPKPVVARTQSNGKAGAKDDNNADAGFKPSNDVGKKVNEVPRQENKYKDQEEKDSVNNTNRVNDVSSTVNAASNEVNDVGRKSSIKLPDDPNMPELKNISIFEDLNEDIFGAEADLNNLESTFQVSPIPIIRIQKDHPLQQIIRDLHSAPQTRIMSKNLEEHGLVSTVNQRKNHKDLQNCLFGFLSQIEPKKVIQALKDPS</sequence>
<evidence type="ECO:0000313" key="2">
    <source>
        <dbReference type="EMBL" id="GEU66050.1"/>
    </source>
</evidence>
<dbReference type="InterPro" id="IPR032567">
    <property type="entry name" value="RTL1-rel"/>
</dbReference>
<keyword evidence="2" id="KW-0548">Nucleotidyltransferase</keyword>
<feature type="region of interest" description="Disordered" evidence="1">
    <location>
        <begin position="605"/>
        <end position="701"/>
    </location>
</feature>
<accession>A0A6L2LXP5</accession>
<feature type="compositionally biased region" description="Polar residues" evidence="1">
    <location>
        <begin position="1"/>
        <end position="12"/>
    </location>
</feature>